<proteinExistence type="predicted"/>
<protein>
    <submittedName>
        <fullName evidence="2">Uncharacterized protein</fullName>
    </submittedName>
</protein>
<dbReference type="OrthoDB" id="2421200at2759"/>
<organism>
    <name type="scientific">Serpula lacrymans var. lacrymans (strain S7.9)</name>
    <name type="common">Dry rot fungus</name>
    <dbReference type="NCBI Taxonomy" id="578457"/>
    <lineage>
        <taxon>Eukaryota</taxon>
        <taxon>Fungi</taxon>
        <taxon>Dikarya</taxon>
        <taxon>Basidiomycota</taxon>
        <taxon>Agaricomycotina</taxon>
        <taxon>Agaricomycetes</taxon>
        <taxon>Agaricomycetidae</taxon>
        <taxon>Boletales</taxon>
        <taxon>Coniophorineae</taxon>
        <taxon>Serpulaceae</taxon>
        <taxon>Serpula</taxon>
    </lineage>
</organism>
<reference evidence="2" key="1">
    <citation type="submission" date="2011-04" db="EMBL/GenBank/DDBJ databases">
        <title>Evolution of plant cell wall degrading machinery underlies the functional diversity of forest fungi.</title>
        <authorList>
            <consortium name="US DOE Joint Genome Institute (JGI-PGF)"/>
            <person name="Eastwood D.C."/>
            <person name="Floudas D."/>
            <person name="Binder M."/>
            <person name="Majcherczyk A."/>
            <person name="Schneider P."/>
            <person name="Aerts A."/>
            <person name="Asiegbu F.O."/>
            <person name="Baker S.E."/>
            <person name="Barry K."/>
            <person name="Bendiksby M."/>
            <person name="Blumentritt M."/>
            <person name="Coutinho P.M."/>
            <person name="Cullen D."/>
            <person name="Cullen D."/>
            <person name="Gathman A."/>
            <person name="Goodell B."/>
            <person name="Henrissat B."/>
            <person name="Ihrmark K."/>
            <person name="Kauserud H."/>
            <person name="Kohler A."/>
            <person name="LaButti K."/>
            <person name="Lapidus A."/>
            <person name="Lavin J.L."/>
            <person name="Lee Y.-H."/>
            <person name="Lindquist E."/>
            <person name="Lilly W."/>
            <person name="Lucas S."/>
            <person name="Morin E."/>
            <person name="Murat C."/>
            <person name="Oguiza J.A."/>
            <person name="Park J."/>
            <person name="Pisabarro A.G."/>
            <person name="Riley R."/>
            <person name="Rosling A."/>
            <person name="Salamov A."/>
            <person name="Schmidt O."/>
            <person name="Schmutz J."/>
            <person name="Skrede I."/>
            <person name="Stenlid J."/>
            <person name="Wiebenga A."/>
            <person name="Xie X."/>
            <person name="Kues U."/>
            <person name="Hibbett D.S."/>
            <person name="Hoffmeister D."/>
            <person name="Hogberg N."/>
            <person name="Martin F."/>
            <person name="Grigoriev I.V."/>
            <person name="Watkinson S.C."/>
        </authorList>
    </citation>
    <scope>NUCLEOTIDE SEQUENCE</scope>
    <source>
        <strain evidence="2">S7.9</strain>
    </source>
</reference>
<dbReference type="GeneID" id="18816137"/>
<gene>
    <name evidence="2" type="ORF">SERLADRAFT_444777</name>
</gene>
<keyword evidence="1" id="KW-0472">Membrane</keyword>
<keyword evidence="1" id="KW-1133">Transmembrane helix</keyword>
<name>F8NFB4_SERL9</name>
<evidence type="ECO:0000256" key="1">
    <source>
        <dbReference type="SAM" id="Phobius"/>
    </source>
</evidence>
<dbReference type="Proteomes" id="UP000008064">
    <property type="component" value="Unassembled WGS sequence"/>
</dbReference>
<dbReference type="RefSeq" id="XP_007313081.1">
    <property type="nucleotide sequence ID" value="XM_007313019.1"/>
</dbReference>
<dbReference type="EMBL" id="GL945428">
    <property type="protein sequence ID" value="EGO31197.1"/>
    <property type="molecule type" value="Genomic_DNA"/>
</dbReference>
<dbReference type="AlphaFoldDB" id="F8NFB4"/>
<feature type="transmembrane region" description="Helical" evidence="1">
    <location>
        <begin position="44"/>
        <end position="65"/>
    </location>
</feature>
<dbReference type="HOGENOM" id="CLU_1670448_0_0_1"/>
<accession>F8NFB4</accession>
<dbReference type="KEGG" id="sla:SERLADRAFT_444777"/>
<keyword evidence="1" id="KW-0812">Transmembrane</keyword>
<evidence type="ECO:0000313" key="2">
    <source>
        <dbReference type="EMBL" id="EGO31197.1"/>
    </source>
</evidence>
<sequence length="158" mass="17475">MFTSIVSTYILPIFLWWARAAVYLSATVVERRNEFKVERNNIDTVDACTLILTMSVLHYVSIYLISSIMSVAAQFATSPWPYNNGEPRIHKCTVLSGLPHRMTTTHDGLYESFPTYVLAAGLTLYCLPASAPLSSTTSPAISIAVPSLVLRVFSKLIV</sequence>